<dbReference type="InterPro" id="IPR004242">
    <property type="entry name" value="Transposase_21"/>
</dbReference>
<organism evidence="1 2">
    <name type="scientific">Austropuccinia psidii MF-1</name>
    <dbReference type="NCBI Taxonomy" id="1389203"/>
    <lineage>
        <taxon>Eukaryota</taxon>
        <taxon>Fungi</taxon>
        <taxon>Dikarya</taxon>
        <taxon>Basidiomycota</taxon>
        <taxon>Pucciniomycotina</taxon>
        <taxon>Pucciniomycetes</taxon>
        <taxon>Pucciniales</taxon>
        <taxon>Sphaerophragmiaceae</taxon>
        <taxon>Austropuccinia</taxon>
    </lineage>
</organism>
<comment type="caution">
    <text evidence="1">The sequence shown here is derived from an EMBL/GenBank/DDBJ whole genome shotgun (WGS) entry which is preliminary data.</text>
</comment>
<evidence type="ECO:0000313" key="2">
    <source>
        <dbReference type="Proteomes" id="UP000765509"/>
    </source>
</evidence>
<protein>
    <submittedName>
        <fullName evidence="1">Uncharacterized protein</fullName>
    </submittedName>
</protein>
<dbReference type="Pfam" id="PF02992">
    <property type="entry name" value="Transposase_21"/>
    <property type="match status" value="1"/>
</dbReference>
<name>A0A9Q3P7B0_9BASI</name>
<dbReference type="PANTHER" id="PTHR46579:SF1">
    <property type="entry name" value="F5_8 TYPE C DOMAIN-CONTAINING PROTEIN"/>
    <property type="match status" value="1"/>
</dbReference>
<gene>
    <name evidence="1" type="ORF">O181_090834</name>
</gene>
<proteinExistence type="predicted"/>
<evidence type="ECO:0000313" key="1">
    <source>
        <dbReference type="EMBL" id="MBW0551119.1"/>
    </source>
</evidence>
<sequence length="418" mass="47559">MSIPGALAFSIYVEWFNAHGKSTQLASIGPIMLICLNLPPSERLKPENVYVAGIIPGPKEPTSLQLNCLLMPLIMELKELWQGYHFSPTSTGPLGSFIRVAILMTIADVVAMRKLTGFISPSGSHFFNFCTIHNAQIEEISPQFHYTRSYQNNESAIVKWLWASPQQRQAILSEYGVQYSILEDLPYWDATRMVNLDILHNLILVILKDHEAFQLCIPEFKSKIYFRSCRKSNETNNIPSFNADYITTSEIPSELDISALSDHQIKVPRKMGSPSHCSLKAYEWALLYKVYIPFLILSKQMSLDEHNSPNTQRKMGQAEELANELTKNTFHLISAINIATSWTVSMDDTTAFAEHCKKNFLSNQHLFPKQKSKPNHHLVDHIPELFQCWGPEQASATWVYEIFIGVFAKMPTNNKICM</sequence>
<dbReference type="OrthoDB" id="3039677at2759"/>
<dbReference type="AlphaFoldDB" id="A0A9Q3P7B0"/>
<keyword evidence="2" id="KW-1185">Reference proteome</keyword>
<dbReference type="Proteomes" id="UP000765509">
    <property type="component" value="Unassembled WGS sequence"/>
</dbReference>
<reference evidence="1" key="1">
    <citation type="submission" date="2021-03" db="EMBL/GenBank/DDBJ databases">
        <title>Draft genome sequence of rust myrtle Austropuccinia psidii MF-1, a brazilian biotype.</title>
        <authorList>
            <person name="Quecine M.C."/>
            <person name="Pachon D.M.R."/>
            <person name="Bonatelli M.L."/>
            <person name="Correr F.H."/>
            <person name="Franceschini L.M."/>
            <person name="Leite T.F."/>
            <person name="Margarido G.R.A."/>
            <person name="Almeida C.A."/>
            <person name="Ferrarezi J.A."/>
            <person name="Labate C.A."/>
        </authorList>
    </citation>
    <scope>NUCLEOTIDE SEQUENCE</scope>
    <source>
        <strain evidence="1">MF-1</strain>
    </source>
</reference>
<dbReference type="PANTHER" id="PTHR46579">
    <property type="entry name" value="F5/8 TYPE C DOMAIN-CONTAINING PROTEIN-RELATED"/>
    <property type="match status" value="1"/>
</dbReference>
<accession>A0A9Q3P7B0</accession>
<dbReference type="EMBL" id="AVOT02056881">
    <property type="protein sequence ID" value="MBW0551119.1"/>
    <property type="molecule type" value="Genomic_DNA"/>
</dbReference>